<dbReference type="GO" id="GO:0032440">
    <property type="term" value="F:2-alkenal reductase [NAD(P)H] activity"/>
    <property type="evidence" value="ECO:0007669"/>
    <property type="project" value="TreeGrafter"/>
</dbReference>
<feature type="domain" description="Alcohol dehydrogenase-like C-terminal" evidence="1">
    <location>
        <begin position="87"/>
        <end position="182"/>
    </location>
</feature>
<accession>A0A8X8WU70</accession>
<dbReference type="SUPFAM" id="SSF51735">
    <property type="entry name" value="NAD(P)-binding Rossmann-fold domains"/>
    <property type="match status" value="2"/>
</dbReference>
<gene>
    <name evidence="2" type="ORF">SASPL_141524</name>
</gene>
<reference evidence="2" key="1">
    <citation type="submission" date="2018-01" db="EMBL/GenBank/DDBJ databases">
        <authorList>
            <person name="Mao J.F."/>
        </authorList>
    </citation>
    <scope>NUCLEOTIDE SEQUENCE</scope>
    <source>
        <strain evidence="2">Huo1</strain>
        <tissue evidence="2">Leaf</tissue>
    </source>
</reference>
<protein>
    <recommendedName>
        <fullName evidence="1">Alcohol dehydrogenase-like C-terminal domain-containing protein</fullName>
    </recommendedName>
</protein>
<dbReference type="Proteomes" id="UP000298416">
    <property type="component" value="Unassembled WGS sequence"/>
</dbReference>
<proteinExistence type="predicted"/>
<dbReference type="EMBL" id="PNBA02000015">
    <property type="protein sequence ID" value="KAG6400036.1"/>
    <property type="molecule type" value="Genomic_DNA"/>
</dbReference>
<evidence type="ECO:0000259" key="1">
    <source>
        <dbReference type="Pfam" id="PF00107"/>
    </source>
</evidence>
<evidence type="ECO:0000313" key="3">
    <source>
        <dbReference type="Proteomes" id="UP000298416"/>
    </source>
</evidence>
<dbReference type="PANTHER" id="PTHR43205:SF7">
    <property type="entry name" value="PROSTAGLANDIN REDUCTASE 1"/>
    <property type="match status" value="1"/>
</dbReference>
<dbReference type="InterPro" id="IPR045010">
    <property type="entry name" value="MDR_fam"/>
</dbReference>
<dbReference type="PANTHER" id="PTHR43205">
    <property type="entry name" value="PROSTAGLANDIN REDUCTASE"/>
    <property type="match status" value="1"/>
</dbReference>
<name>A0A8X8WU70_SALSN</name>
<dbReference type="AlphaFoldDB" id="A0A8X8WU70"/>
<reference evidence="2" key="2">
    <citation type="submission" date="2020-08" db="EMBL/GenBank/DDBJ databases">
        <title>Plant Genome Project.</title>
        <authorList>
            <person name="Zhang R.-G."/>
        </authorList>
    </citation>
    <scope>NUCLEOTIDE SEQUENCE</scope>
    <source>
        <strain evidence="2">Huo1</strain>
        <tissue evidence="2">Leaf</tissue>
    </source>
</reference>
<dbReference type="Pfam" id="PF00107">
    <property type="entry name" value="ADH_zinc_N"/>
    <property type="match status" value="1"/>
</dbReference>
<comment type="caution">
    <text evidence="2">The sequence shown here is derived from an EMBL/GenBank/DDBJ whole genome shotgun (WGS) entry which is preliminary data.</text>
</comment>
<keyword evidence="3" id="KW-1185">Reference proteome</keyword>
<dbReference type="InterPro" id="IPR013149">
    <property type="entry name" value="ADH-like_C"/>
</dbReference>
<sequence length="216" mass="24330">MAGITAYVGFYEICSPKKVELVFISAASGVVDLLKNILGFDDAFNYNEESYLNEAIKRLWANKILGRVGPVQSKDIYIHIAHMALASLDLLKNILGFDDAFNYNEESYLNEAIKRYFPEWIDIYFETVGGKILDAVLPNIRPHGRITACGTISQYDEEEPDATHNLMYVIVKKIRMQGFVVFYYFIVEGIEAAPAALVGHFSGRNVGKQFVLVARD</sequence>
<dbReference type="InterPro" id="IPR036291">
    <property type="entry name" value="NAD(P)-bd_dom_sf"/>
</dbReference>
<dbReference type="Gene3D" id="3.40.50.720">
    <property type="entry name" value="NAD(P)-binding Rossmann-like Domain"/>
    <property type="match status" value="2"/>
</dbReference>
<organism evidence="2">
    <name type="scientific">Salvia splendens</name>
    <name type="common">Scarlet sage</name>
    <dbReference type="NCBI Taxonomy" id="180675"/>
    <lineage>
        <taxon>Eukaryota</taxon>
        <taxon>Viridiplantae</taxon>
        <taxon>Streptophyta</taxon>
        <taxon>Embryophyta</taxon>
        <taxon>Tracheophyta</taxon>
        <taxon>Spermatophyta</taxon>
        <taxon>Magnoliopsida</taxon>
        <taxon>eudicotyledons</taxon>
        <taxon>Gunneridae</taxon>
        <taxon>Pentapetalae</taxon>
        <taxon>asterids</taxon>
        <taxon>lamiids</taxon>
        <taxon>Lamiales</taxon>
        <taxon>Lamiaceae</taxon>
        <taxon>Nepetoideae</taxon>
        <taxon>Mentheae</taxon>
        <taxon>Salviinae</taxon>
        <taxon>Salvia</taxon>
        <taxon>Salvia subgen. Calosphace</taxon>
        <taxon>core Calosphace</taxon>
    </lineage>
</organism>
<evidence type="ECO:0000313" key="2">
    <source>
        <dbReference type="EMBL" id="KAG6400036.1"/>
    </source>
</evidence>